<dbReference type="PANTHER" id="PTHR43464">
    <property type="entry name" value="METHYLTRANSFERASE"/>
    <property type="match status" value="1"/>
</dbReference>
<dbReference type="RefSeq" id="WP_008803408.1">
    <property type="nucleotide sequence ID" value="NZ_KQ235738.1"/>
</dbReference>
<dbReference type="Pfam" id="PF13649">
    <property type="entry name" value="Methyltransf_25"/>
    <property type="match status" value="1"/>
</dbReference>
<dbReference type="GO" id="GO:0008168">
    <property type="term" value="F:methyltransferase activity"/>
    <property type="evidence" value="ECO:0007669"/>
    <property type="project" value="UniProtKB-KW"/>
</dbReference>
<dbReference type="CDD" id="cd02440">
    <property type="entry name" value="AdoMet_MTases"/>
    <property type="match status" value="1"/>
</dbReference>
<dbReference type="SUPFAM" id="SSF53335">
    <property type="entry name" value="S-adenosyl-L-methionine-dependent methyltransferases"/>
    <property type="match status" value="1"/>
</dbReference>
<dbReference type="GO" id="GO:0032259">
    <property type="term" value="P:methylation"/>
    <property type="evidence" value="ECO:0007669"/>
    <property type="project" value="UniProtKB-KW"/>
</dbReference>
<dbReference type="Proteomes" id="UP000004925">
    <property type="component" value="Unassembled WGS sequence"/>
</dbReference>
<sequence length="266" mass="31978">MKIEEFEKIMQREDREEKQEDLEKIWDSKSEWFFKRTEKKQENFSDRLIFKIVKEKKLLNENSKVLDIGCGTGRHLLEFSKFTSYVTGTDISSKMLDYAKEKLKNVSEAKFVHGNWMENFTKGKEFDLVFASMTPAITTIEHIKRMCLISKKYCLMERFVYNRDPIREEIEEMLGRKLNKLPSNHKEYTYGVWNIVWNLGYFPEIYYDKYIYEAEKTVTDYMEQIICTDEEKNKIIEFLKGKEKNGKIISKEYLIKAIILWDVNIF</sequence>
<dbReference type="HOGENOM" id="CLU_060275_2_1_0"/>
<dbReference type="InterPro" id="IPR029063">
    <property type="entry name" value="SAM-dependent_MTases_sf"/>
</dbReference>
<evidence type="ECO:0000256" key="1">
    <source>
        <dbReference type="ARBA" id="ARBA00022603"/>
    </source>
</evidence>
<evidence type="ECO:0000313" key="6">
    <source>
        <dbReference type="Proteomes" id="UP000004925"/>
    </source>
</evidence>
<dbReference type="eggNOG" id="COG2226">
    <property type="taxonomic scope" value="Bacteria"/>
</dbReference>
<name>A0A0M1VWW5_FUSVC</name>
<protein>
    <recommendedName>
        <fullName evidence="4">Methyltransferase domain-containing protein</fullName>
    </recommendedName>
</protein>
<accession>A0A0M1VWW5</accession>
<evidence type="ECO:0000313" key="5">
    <source>
        <dbReference type="EMBL" id="EEO40909.1"/>
    </source>
</evidence>
<dbReference type="EMBL" id="ACDE02000023">
    <property type="protein sequence ID" value="EEO40909.1"/>
    <property type="molecule type" value="Genomic_DNA"/>
</dbReference>
<proteinExistence type="predicted"/>
<evidence type="ECO:0000256" key="3">
    <source>
        <dbReference type="ARBA" id="ARBA00022691"/>
    </source>
</evidence>
<organism evidence="5 6">
    <name type="scientific">Fusobacterium vincentii 4_1_13</name>
    <dbReference type="NCBI Taxonomy" id="469606"/>
    <lineage>
        <taxon>Bacteria</taxon>
        <taxon>Fusobacteriati</taxon>
        <taxon>Fusobacteriota</taxon>
        <taxon>Fusobacteriia</taxon>
        <taxon>Fusobacteriales</taxon>
        <taxon>Fusobacteriaceae</taxon>
        <taxon>Fusobacterium</taxon>
    </lineage>
</organism>
<dbReference type="PANTHER" id="PTHR43464:SF19">
    <property type="entry name" value="UBIQUINONE BIOSYNTHESIS O-METHYLTRANSFERASE, MITOCHONDRIAL"/>
    <property type="match status" value="1"/>
</dbReference>
<keyword evidence="1" id="KW-0489">Methyltransferase</keyword>
<keyword evidence="3" id="KW-0949">S-adenosyl-L-methionine</keyword>
<dbReference type="InterPro" id="IPR041698">
    <property type="entry name" value="Methyltransf_25"/>
</dbReference>
<gene>
    <name evidence="5" type="ORF">FSCG_01622</name>
</gene>
<keyword evidence="2" id="KW-0808">Transferase</keyword>
<reference evidence="5 6" key="1">
    <citation type="submission" date="2011-10" db="EMBL/GenBank/DDBJ databases">
        <title>The Genome Sequence of Fusobacterium sp. 4_1_13.</title>
        <authorList>
            <consortium name="The Broad Institute Genome Sequencing Platform"/>
            <person name="Earl A."/>
            <person name="Ward D."/>
            <person name="Feldgarden M."/>
            <person name="Gevers D."/>
            <person name="Strauss J."/>
            <person name="Ambrose C."/>
            <person name="Allen-Vercoe E."/>
            <person name="Young S.K."/>
            <person name="Zeng Q."/>
            <person name="Gargeya S."/>
            <person name="Fitzgerald M."/>
            <person name="Haas B."/>
            <person name="Abouelleil A."/>
            <person name="Alvarado L."/>
            <person name="Arachchi H.M."/>
            <person name="Berlin A."/>
            <person name="Brown A."/>
            <person name="Chapman S.B."/>
            <person name="Chen Z."/>
            <person name="Dunbar C."/>
            <person name="Freedman E."/>
            <person name="Gearin G."/>
            <person name="Goldberg J."/>
            <person name="Griggs A."/>
            <person name="Gujja S."/>
            <person name="Heiman D."/>
            <person name="Howarth C."/>
            <person name="Larson L."/>
            <person name="Lui A."/>
            <person name="MacDonald P.J."/>
            <person name="Montmayeur A."/>
            <person name="Murphy C."/>
            <person name="Neiman D."/>
            <person name="Pearson M."/>
            <person name="Priest M."/>
            <person name="Roberts A."/>
            <person name="Saif S."/>
            <person name="Shea T."/>
            <person name="Shenoy N."/>
            <person name="Sisk P."/>
            <person name="Stolte C."/>
            <person name="Sykes S."/>
            <person name="Wortman J."/>
            <person name="Nusbaum C."/>
            <person name="Birren B."/>
        </authorList>
    </citation>
    <scope>NUCLEOTIDE SEQUENCE [LARGE SCALE GENOMIC DNA]</scope>
    <source>
        <strain evidence="5 6">4_1_13</strain>
    </source>
</reference>
<dbReference type="Gene3D" id="3.40.50.150">
    <property type="entry name" value="Vaccinia Virus protein VP39"/>
    <property type="match status" value="1"/>
</dbReference>
<comment type="caution">
    <text evidence="5">The sequence shown here is derived from an EMBL/GenBank/DDBJ whole genome shotgun (WGS) entry which is preliminary data.</text>
</comment>
<evidence type="ECO:0000256" key="2">
    <source>
        <dbReference type="ARBA" id="ARBA00022679"/>
    </source>
</evidence>
<evidence type="ECO:0000259" key="4">
    <source>
        <dbReference type="Pfam" id="PF13649"/>
    </source>
</evidence>
<feature type="domain" description="Methyltransferase" evidence="4">
    <location>
        <begin position="65"/>
        <end position="139"/>
    </location>
</feature>
<dbReference type="AlphaFoldDB" id="A0A0M1VWW5"/>